<dbReference type="SUPFAM" id="SSF52540">
    <property type="entry name" value="P-loop containing nucleoside triphosphate hydrolases"/>
    <property type="match status" value="1"/>
</dbReference>
<comment type="similarity">
    <text evidence="1 8">Belongs to the CoaE family.</text>
</comment>
<dbReference type="PANTHER" id="PTHR10695:SF46">
    <property type="entry name" value="BIFUNCTIONAL COENZYME A SYNTHASE-RELATED"/>
    <property type="match status" value="1"/>
</dbReference>
<dbReference type="OrthoDB" id="9812943at2"/>
<comment type="subcellular location">
    <subcellularLocation>
        <location evidence="8">Cytoplasm</location>
    </subcellularLocation>
</comment>
<keyword evidence="7 8" id="KW-0173">Coenzyme A biosynthesis</keyword>
<keyword evidence="11" id="KW-1185">Reference proteome</keyword>
<dbReference type="HAMAP" id="MF_00376">
    <property type="entry name" value="Dephospho_CoA_kinase"/>
    <property type="match status" value="1"/>
</dbReference>
<dbReference type="PROSITE" id="PS51219">
    <property type="entry name" value="DPCK"/>
    <property type="match status" value="1"/>
</dbReference>
<reference evidence="10 11" key="1">
    <citation type="submission" date="2016-09" db="EMBL/GenBank/DDBJ databases">
        <title>Draft genome sequence for the type strain of Vulcanibacillus modesticaldus BR, a strictly anaerobic, moderately thermophilic, and nitrate-reducing bacterium from deep sea-hydrothermal vents of the Mid-Atlantic Ridge.</title>
        <authorList>
            <person name="Abin C.A."/>
            <person name="Hollibaugh J.T."/>
        </authorList>
    </citation>
    <scope>NUCLEOTIDE SEQUENCE [LARGE SCALE GENOMIC DNA]</scope>
    <source>
        <strain evidence="10 11">BR</strain>
    </source>
</reference>
<evidence type="ECO:0000313" key="10">
    <source>
        <dbReference type="EMBL" id="OEG00097.1"/>
    </source>
</evidence>
<evidence type="ECO:0000256" key="5">
    <source>
        <dbReference type="ARBA" id="ARBA00022777"/>
    </source>
</evidence>
<dbReference type="UniPathway" id="UPA00241">
    <property type="reaction ID" value="UER00356"/>
</dbReference>
<protein>
    <recommendedName>
        <fullName evidence="8 9">Dephospho-CoA kinase</fullName>
        <ecNumber evidence="8 9">2.7.1.24</ecNumber>
    </recommendedName>
    <alternativeName>
        <fullName evidence="8">Dephosphocoenzyme A kinase</fullName>
    </alternativeName>
</protein>
<dbReference type="FunFam" id="3.40.50.300:FF:000991">
    <property type="entry name" value="Dephospho-CoA kinase"/>
    <property type="match status" value="1"/>
</dbReference>
<evidence type="ECO:0000256" key="9">
    <source>
        <dbReference type="NCBIfam" id="TIGR00152"/>
    </source>
</evidence>
<feature type="binding site" evidence="8">
    <location>
        <begin position="10"/>
        <end position="15"/>
    </location>
    <ligand>
        <name>ATP</name>
        <dbReference type="ChEBI" id="CHEBI:30616"/>
    </ligand>
</feature>
<evidence type="ECO:0000313" key="11">
    <source>
        <dbReference type="Proteomes" id="UP000243739"/>
    </source>
</evidence>
<evidence type="ECO:0000256" key="2">
    <source>
        <dbReference type="ARBA" id="ARBA00022490"/>
    </source>
</evidence>
<dbReference type="Pfam" id="PF01121">
    <property type="entry name" value="CoaE"/>
    <property type="match status" value="1"/>
</dbReference>
<evidence type="ECO:0000256" key="1">
    <source>
        <dbReference type="ARBA" id="ARBA00009018"/>
    </source>
</evidence>
<evidence type="ECO:0000256" key="3">
    <source>
        <dbReference type="ARBA" id="ARBA00022679"/>
    </source>
</evidence>
<comment type="pathway">
    <text evidence="8">Cofactor biosynthesis; coenzyme A biosynthesis; CoA from (R)-pantothenate: step 5/5.</text>
</comment>
<comment type="catalytic activity">
    <reaction evidence="8">
        <text>3'-dephospho-CoA + ATP = ADP + CoA + H(+)</text>
        <dbReference type="Rhea" id="RHEA:18245"/>
        <dbReference type="ChEBI" id="CHEBI:15378"/>
        <dbReference type="ChEBI" id="CHEBI:30616"/>
        <dbReference type="ChEBI" id="CHEBI:57287"/>
        <dbReference type="ChEBI" id="CHEBI:57328"/>
        <dbReference type="ChEBI" id="CHEBI:456216"/>
        <dbReference type="EC" id="2.7.1.24"/>
    </reaction>
</comment>
<dbReference type="GO" id="GO:0004140">
    <property type="term" value="F:dephospho-CoA kinase activity"/>
    <property type="evidence" value="ECO:0007669"/>
    <property type="project" value="UniProtKB-UniRule"/>
</dbReference>
<dbReference type="STRING" id="337097.BHF71_06535"/>
<dbReference type="PANTHER" id="PTHR10695">
    <property type="entry name" value="DEPHOSPHO-COA KINASE-RELATED"/>
    <property type="match status" value="1"/>
</dbReference>
<name>A0A1D2YWV0_9BACI</name>
<dbReference type="GO" id="GO:0015937">
    <property type="term" value="P:coenzyme A biosynthetic process"/>
    <property type="evidence" value="ECO:0007669"/>
    <property type="project" value="UniProtKB-UniRule"/>
</dbReference>
<dbReference type="EC" id="2.7.1.24" evidence="8 9"/>
<proteinExistence type="inferred from homology"/>
<dbReference type="Gene3D" id="3.40.50.300">
    <property type="entry name" value="P-loop containing nucleotide triphosphate hydrolases"/>
    <property type="match status" value="1"/>
</dbReference>
<comment type="function">
    <text evidence="8">Catalyzes the phosphorylation of the 3'-hydroxyl group of dephosphocoenzyme A to form coenzyme A.</text>
</comment>
<dbReference type="RefSeq" id="WP_069656069.1">
    <property type="nucleotide sequence ID" value="NZ_MIJF01000008.1"/>
</dbReference>
<keyword evidence="6 8" id="KW-0067">ATP-binding</keyword>
<comment type="caution">
    <text evidence="10">The sequence shown here is derived from an EMBL/GenBank/DDBJ whole genome shotgun (WGS) entry which is preliminary data.</text>
</comment>
<dbReference type="NCBIfam" id="TIGR00152">
    <property type="entry name" value="dephospho-CoA kinase"/>
    <property type="match status" value="1"/>
</dbReference>
<keyword evidence="4 8" id="KW-0547">Nucleotide-binding</keyword>
<dbReference type="InterPro" id="IPR001977">
    <property type="entry name" value="Depp_CoAkinase"/>
</dbReference>
<dbReference type="GO" id="GO:0005737">
    <property type="term" value="C:cytoplasm"/>
    <property type="evidence" value="ECO:0007669"/>
    <property type="project" value="UniProtKB-SubCell"/>
</dbReference>
<organism evidence="10 11">
    <name type="scientific">Vulcanibacillus modesticaldus</name>
    <dbReference type="NCBI Taxonomy" id="337097"/>
    <lineage>
        <taxon>Bacteria</taxon>
        <taxon>Bacillati</taxon>
        <taxon>Bacillota</taxon>
        <taxon>Bacilli</taxon>
        <taxon>Bacillales</taxon>
        <taxon>Bacillaceae</taxon>
        <taxon>Vulcanibacillus</taxon>
    </lineage>
</organism>
<evidence type="ECO:0000256" key="6">
    <source>
        <dbReference type="ARBA" id="ARBA00022840"/>
    </source>
</evidence>
<keyword evidence="2 8" id="KW-0963">Cytoplasm</keyword>
<dbReference type="AlphaFoldDB" id="A0A1D2YWV0"/>
<dbReference type="Proteomes" id="UP000243739">
    <property type="component" value="Unassembled WGS sequence"/>
</dbReference>
<evidence type="ECO:0000256" key="8">
    <source>
        <dbReference type="HAMAP-Rule" id="MF_00376"/>
    </source>
</evidence>
<keyword evidence="5 8" id="KW-0418">Kinase</keyword>
<dbReference type="GO" id="GO:0005524">
    <property type="term" value="F:ATP binding"/>
    <property type="evidence" value="ECO:0007669"/>
    <property type="project" value="UniProtKB-UniRule"/>
</dbReference>
<evidence type="ECO:0000256" key="7">
    <source>
        <dbReference type="ARBA" id="ARBA00022993"/>
    </source>
</evidence>
<evidence type="ECO:0000256" key="4">
    <source>
        <dbReference type="ARBA" id="ARBA00022741"/>
    </source>
</evidence>
<dbReference type="InterPro" id="IPR027417">
    <property type="entry name" value="P-loop_NTPase"/>
</dbReference>
<keyword evidence="3 8" id="KW-0808">Transferase</keyword>
<dbReference type="EMBL" id="MIJF01000008">
    <property type="protein sequence ID" value="OEG00097.1"/>
    <property type="molecule type" value="Genomic_DNA"/>
</dbReference>
<gene>
    <name evidence="8" type="primary">coaE</name>
    <name evidence="10" type="ORF">BHF71_06535</name>
</gene>
<accession>A0A1D2YWV0</accession>
<sequence length="198" mass="22738">MLIGLTGGIASGKSTVTKLFMNEGIPVVDADLIAREVVEVGREAWKKIVDYFGEEILLPDKSINRKKLGNIIFQDENKRKKLNEITHPIIISEILSRAKKLQVTYKRVIVDIPLLFESRRESLFDLIIVVYVDKESQIKRLMERDHIDRNEALSKINSQIPLDDKIKWADIVIYNDKTIEETKKQVIDIIKKINGKVG</sequence>
<dbReference type="CDD" id="cd02022">
    <property type="entry name" value="DPCK"/>
    <property type="match status" value="1"/>
</dbReference>